<evidence type="ECO:0000256" key="2">
    <source>
        <dbReference type="ARBA" id="ARBA00011897"/>
    </source>
</evidence>
<dbReference type="GO" id="GO:0004252">
    <property type="term" value="F:serine-type endopeptidase activity"/>
    <property type="evidence" value="ECO:0007669"/>
    <property type="project" value="UniProtKB-EC"/>
</dbReference>
<keyword evidence="5" id="KW-0720">Serine protease</keyword>
<evidence type="ECO:0000259" key="7">
    <source>
        <dbReference type="Pfam" id="PF00326"/>
    </source>
</evidence>
<keyword evidence="6" id="KW-0732">Signal</keyword>
<evidence type="ECO:0000256" key="4">
    <source>
        <dbReference type="ARBA" id="ARBA00022801"/>
    </source>
</evidence>
<proteinExistence type="predicted"/>
<dbReference type="Pfam" id="PF00326">
    <property type="entry name" value="Peptidase_S9"/>
    <property type="match status" value="1"/>
</dbReference>
<keyword evidence="3" id="KW-0645">Protease</keyword>
<dbReference type="InterPro" id="IPR051167">
    <property type="entry name" value="Prolyl_oligopep/macrocyclase"/>
</dbReference>
<dbReference type="Pfam" id="PF02897">
    <property type="entry name" value="Peptidase_S9_N"/>
    <property type="match status" value="1"/>
</dbReference>
<dbReference type="AlphaFoldDB" id="A0AAE5C9K9"/>
<dbReference type="SUPFAM" id="SSF50993">
    <property type="entry name" value="Peptidase/esterase 'gauge' domain"/>
    <property type="match status" value="1"/>
</dbReference>
<dbReference type="Gene3D" id="3.40.50.1820">
    <property type="entry name" value="alpha/beta hydrolase"/>
    <property type="match status" value="1"/>
</dbReference>
<feature type="domain" description="Peptidase S9 prolyl oligopeptidase catalytic" evidence="7">
    <location>
        <begin position="498"/>
        <end position="712"/>
    </location>
</feature>
<reference evidence="9 10" key="1">
    <citation type="submission" date="2020-01" db="EMBL/GenBank/DDBJ databases">
        <title>Genomes assembled from Gulf of Kutch pelagic sediment metagenomes.</title>
        <authorList>
            <person name="Chandrashekar M."/>
            <person name="Mahajan M.S."/>
            <person name="Dave K.J."/>
            <person name="Vatsa P."/>
            <person name="Nathani N.M."/>
        </authorList>
    </citation>
    <scope>NUCLEOTIDE SEQUENCE [LARGE SCALE GENOMIC DNA]</scope>
    <source>
        <strain evidence="9">KS3-K002</strain>
    </source>
</reference>
<dbReference type="Proteomes" id="UP000702544">
    <property type="component" value="Unassembled WGS sequence"/>
</dbReference>
<accession>A0AAE5C9K9</accession>
<dbReference type="InterPro" id="IPR001375">
    <property type="entry name" value="Peptidase_S9_cat"/>
</dbReference>
<name>A0AAE5C9K9_9BACT</name>
<evidence type="ECO:0000256" key="5">
    <source>
        <dbReference type="ARBA" id="ARBA00022825"/>
    </source>
</evidence>
<dbReference type="GO" id="GO:0006508">
    <property type="term" value="P:proteolysis"/>
    <property type="evidence" value="ECO:0007669"/>
    <property type="project" value="UniProtKB-KW"/>
</dbReference>
<comment type="catalytic activity">
    <reaction evidence="1">
        <text>Hydrolysis of Pro-|-Xaa &gt;&gt; Ala-|-Xaa in oligopeptides.</text>
        <dbReference type="EC" id="3.4.21.26"/>
    </reaction>
</comment>
<dbReference type="Gene3D" id="2.130.10.120">
    <property type="entry name" value="Prolyl oligopeptidase, N-terminal domain"/>
    <property type="match status" value="1"/>
</dbReference>
<evidence type="ECO:0000256" key="3">
    <source>
        <dbReference type="ARBA" id="ARBA00022670"/>
    </source>
</evidence>
<keyword evidence="4" id="KW-0378">Hydrolase</keyword>
<evidence type="ECO:0000313" key="9">
    <source>
        <dbReference type="EMBL" id="NIR73517.1"/>
    </source>
</evidence>
<dbReference type="InterPro" id="IPR002470">
    <property type="entry name" value="Peptidase_S9A"/>
</dbReference>
<organism evidence="9 10">
    <name type="scientific">Candidatus Kutchimonas denitrificans</name>
    <dbReference type="NCBI Taxonomy" id="3056748"/>
    <lineage>
        <taxon>Bacteria</taxon>
        <taxon>Pseudomonadati</taxon>
        <taxon>Gemmatimonadota</taxon>
        <taxon>Gemmatimonadia</taxon>
        <taxon>Candidatus Palauibacterales</taxon>
        <taxon>Candidatus Palauibacteraceae</taxon>
        <taxon>Candidatus Kutchimonas</taxon>
    </lineage>
</organism>
<protein>
    <recommendedName>
        <fullName evidence="2">prolyl oligopeptidase</fullName>
        <ecNumber evidence="2">3.4.21.26</ecNumber>
    </recommendedName>
</protein>
<dbReference type="PANTHER" id="PTHR42881:SF2">
    <property type="entry name" value="PROLYL ENDOPEPTIDASE"/>
    <property type="match status" value="1"/>
</dbReference>
<gene>
    <name evidence="9" type="ORF">GWO12_00150</name>
</gene>
<dbReference type="PRINTS" id="PR00862">
    <property type="entry name" value="PROLIGOPTASE"/>
</dbReference>
<dbReference type="InterPro" id="IPR029058">
    <property type="entry name" value="AB_hydrolase_fold"/>
</dbReference>
<evidence type="ECO:0000256" key="6">
    <source>
        <dbReference type="SAM" id="SignalP"/>
    </source>
</evidence>
<dbReference type="InterPro" id="IPR023302">
    <property type="entry name" value="Pept_S9A_N"/>
</dbReference>
<comment type="caution">
    <text evidence="9">The sequence shown here is derived from an EMBL/GenBank/DDBJ whole genome shotgun (WGS) entry which is preliminary data.</text>
</comment>
<dbReference type="GO" id="GO:0005829">
    <property type="term" value="C:cytosol"/>
    <property type="evidence" value="ECO:0007669"/>
    <property type="project" value="TreeGrafter"/>
</dbReference>
<evidence type="ECO:0000313" key="10">
    <source>
        <dbReference type="Proteomes" id="UP000702544"/>
    </source>
</evidence>
<evidence type="ECO:0000259" key="8">
    <source>
        <dbReference type="Pfam" id="PF02897"/>
    </source>
</evidence>
<dbReference type="SUPFAM" id="SSF53474">
    <property type="entry name" value="alpha/beta-Hydrolases"/>
    <property type="match status" value="1"/>
</dbReference>
<sequence>MGSSARISATLTAICCLASLCPLVGTAQTTPEARRGDRVDVYHGVAVPDPYRWMEEMEAPETRLWVQAQDERARRFAAAYPERDRIRQRMERIASVRRFGTPTKRGGRYFFSRFGVSGPGTSYYVQEAADGNARLLLDGQALAAEGLRLTRPLPSRDGRRLLYGTADGGSRWLEVRIIEVDSGRELLDVLTGINSNNSSLAWDGRGAGFFYEAFEVPEAGERLRARLRNARILYHRVGTPQGEDELVYRPEGHPDRSLGFQVSDDGRFLVISESDPEDIGNRVLYRDLYDPDGKVVELISNAESSFGFIGNDGTTLWFQTNFEAPRGRVIAVDIESPDVGDWVELIPEADETIDSWVGVSAVGGRFIVGYLEDARLMARVFQLDGRFDYDLELPYYGSVWSGFSGRQDDPEAFYSISGLVDPGSIYRLDVRTGRSTLFARPELSYDPNDFVTRQVFFRSADGTRVPMYLVHRKELQRDGNAPVIMYGYGFGSWAAAPWFQSHLVLWLQMGGIWALPNLRGGGEYGEDWHQAGSRQNKQNSIDDYIAATEWLIENRYTTRGLFVANASSAGGPIAGAAITQRPDLYGAALIDFPVLDMLRYDQFTLARAWRDEYGSVEDPDEFEALYAYSPYHNLKPDTCYPATLVAPGEKDETTPPLHGYKFVAALQHAQACDNPIFLRVSWDAGHAYGADLERAMDNWADQLSFLARVLGERGWLPELTEGDRAASQAK</sequence>
<dbReference type="PANTHER" id="PTHR42881">
    <property type="entry name" value="PROLYL ENDOPEPTIDASE"/>
    <property type="match status" value="1"/>
</dbReference>
<dbReference type="EMBL" id="JAACAK010000002">
    <property type="protein sequence ID" value="NIR73517.1"/>
    <property type="molecule type" value="Genomic_DNA"/>
</dbReference>
<feature type="chain" id="PRO_5042235030" description="prolyl oligopeptidase" evidence="6">
    <location>
        <begin position="28"/>
        <end position="730"/>
    </location>
</feature>
<feature type="domain" description="Peptidase S9A N-terminal" evidence="8">
    <location>
        <begin position="31"/>
        <end position="439"/>
    </location>
</feature>
<evidence type="ECO:0000256" key="1">
    <source>
        <dbReference type="ARBA" id="ARBA00001070"/>
    </source>
</evidence>
<dbReference type="EC" id="3.4.21.26" evidence="2"/>
<dbReference type="GO" id="GO:0070012">
    <property type="term" value="F:oligopeptidase activity"/>
    <property type="evidence" value="ECO:0007669"/>
    <property type="project" value="TreeGrafter"/>
</dbReference>
<feature type="signal peptide" evidence="6">
    <location>
        <begin position="1"/>
        <end position="27"/>
    </location>
</feature>